<feature type="region of interest" description="Disordered" evidence="1">
    <location>
        <begin position="36"/>
        <end position="66"/>
    </location>
</feature>
<proteinExistence type="predicted"/>
<dbReference type="Proteomes" id="UP000765509">
    <property type="component" value="Unassembled WGS sequence"/>
</dbReference>
<feature type="compositionally biased region" description="Polar residues" evidence="1">
    <location>
        <begin position="37"/>
        <end position="56"/>
    </location>
</feature>
<reference evidence="2" key="1">
    <citation type="submission" date="2021-03" db="EMBL/GenBank/DDBJ databases">
        <title>Draft genome sequence of rust myrtle Austropuccinia psidii MF-1, a brazilian biotype.</title>
        <authorList>
            <person name="Quecine M.C."/>
            <person name="Pachon D.M.R."/>
            <person name="Bonatelli M.L."/>
            <person name="Correr F.H."/>
            <person name="Franceschini L.M."/>
            <person name="Leite T.F."/>
            <person name="Margarido G.R.A."/>
            <person name="Almeida C.A."/>
            <person name="Ferrarezi J.A."/>
            <person name="Labate C.A."/>
        </authorList>
    </citation>
    <scope>NUCLEOTIDE SEQUENCE</scope>
    <source>
        <strain evidence="2">MF-1</strain>
    </source>
</reference>
<evidence type="ECO:0000313" key="3">
    <source>
        <dbReference type="Proteomes" id="UP000765509"/>
    </source>
</evidence>
<keyword evidence="3" id="KW-1185">Reference proteome</keyword>
<gene>
    <name evidence="2" type="ORF">O181_123959</name>
</gene>
<sequence>MAFKRQSNFSFSSLSHLSSRNNTDFFPLLIEQKPLNPLQQDSPVPSLPCKQTSQQPTPGPSGTRWSEELFREPFQTKEPPIPGPILSSQPPGTIRLLSQNLRWLLHNQRRNILVSPNFTFLTLLKFSSPLLQPSPAFPATPCSIININDMPVGSPLPLLLP</sequence>
<evidence type="ECO:0000256" key="1">
    <source>
        <dbReference type="SAM" id="MobiDB-lite"/>
    </source>
</evidence>
<dbReference type="AlphaFoldDB" id="A0A9Q3KR44"/>
<protein>
    <submittedName>
        <fullName evidence="2">Uncharacterized protein</fullName>
    </submittedName>
</protein>
<accession>A0A9Q3KR44</accession>
<comment type="caution">
    <text evidence="2">The sequence shown here is derived from an EMBL/GenBank/DDBJ whole genome shotgun (WGS) entry which is preliminary data.</text>
</comment>
<name>A0A9Q3KR44_9BASI</name>
<dbReference type="EMBL" id="AVOT02117347">
    <property type="protein sequence ID" value="MBW0584244.1"/>
    <property type="molecule type" value="Genomic_DNA"/>
</dbReference>
<organism evidence="2 3">
    <name type="scientific">Austropuccinia psidii MF-1</name>
    <dbReference type="NCBI Taxonomy" id="1389203"/>
    <lineage>
        <taxon>Eukaryota</taxon>
        <taxon>Fungi</taxon>
        <taxon>Dikarya</taxon>
        <taxon>Basidiomycota</taxon>
        <taxon>Pucciniomycotina</taxon>
        <taxon>Pucciniomycetes</taxon>
        <taxon>Pucciniales</taxon>
        <taxon>Sphaerophragmiaceae</taxon>
        <taxon>Austropuccinia</taxon>
    </lineage>
</organism>
<evidence type="ECO:0000313" key="2">
    <source>
        <dbReference type="EMBL" id="MBW0584244.1"/>
    </source>
</evidence>